<dbReference type="OrthoDB" id="3226017at2"/>
<evidence type="ECO:0000313" key="1">
    <source>
        <dbReference type="EMBL" id="KGM11223.1"/>
    </source>
</evidence>
<dbReference type="InterPro" id="IPR050490">
    <property type="entry name" value="Bact_solute-bd_prot1"/>
</dbReference>
<keyword evidence="2" id="KW-1185">Reference proteome</keyword>
<dbReference type="PANTHER" id="PTHR43649:SF32">
    <property type="entry name" value="SUGAR BINDING SECRETED PROTEIN"/>
    <property type="match status" value="1"/>
</dbReference>
<proteinExistence type="predicted"/>
<evidence type="ECO:0000313" key="2">
    <source>
        <dbReference type="Proteomes" id="UP000029839"/>
    </source>
</evidence>
<reference evidence="1 2" key="1">
    <citation type="submission" date="2013-08" db="EMBL/GenBank/DDBJ databases">
        <title>Genome sequencing of Cellulomonas carbonis T26.</title>
        <authorList>
            <person name="Chen F."/>
            <person name="Li Y."/>
            <person name="Wang G."/>
        </authorList>
    </citation>
    <scope>NUCLEOTIDE SEQUENCE [LARGE SCALE GENOMIC DNA]</scope>
    <source>
        <strain evidence="1 2">T26</strain>
    </source>
</reference>
<dbReference type="RefSeq" id="WP_043605296.1">
    <property type="nucleotide sequence ID" value="NZ_AXCY01000027.1"/>
</dbReference>
<dbReference type="SUPFAM" id="SSF53850">
    <property type="entry name" value="Periplasmic binding protein-like II"/>
    <property type="match status" value="1"/>
</dbReference>
<dbReference type="AlphaFoldDB" id="A0A0A0BS16"/>
<dbReference type="PANTHER" id="PTHR43649">
    <property type="entry name" value="ARABINOSE-BINDING PROTEIN-RELATED"/>
    <property type="match status" value="1"/>
</dbReference>
<dbReference type="InterPro" id="IPR006059">
    <property type="entry name" value="SBP"/>
</dbReference>
<comment type="caution">
    <text evidence="1">The sequence shown here is derived from an EMBL/GenBank/DDBJ whole genome shotgun (WGS) entry which is preliminary data.</text>
</comment>
<gene>
    <name evidence="1" type="ORF">N868_11450</name>
</gene>
<dbReference type="Pfam" id="PF13416">
    <property type="entry name" value="SBP_bac_8"/>
    <property type="match status" value="1"/>
</dbReference>
<dbReference type="Proteomes" id="UP000029839">
    <property type="component" value="Unassembled WGS sequence"/>
</dbReference>
<dbReference type="EMBL" id="AXCY01000027">
    <property type="protein sequence ID" value="KGM11223.1"/>
    <property type="molecule type" value="Genomic_DNA"/>
</dbReference>
<sequence length="436" mass="46672">MHTRKWLTLGAGIATVALVAGCGGGAGDGDDTGTGSGGEGGGDEKVTLTIATFNEFGYDDGLLDEYMELNPNITIEHKRAATADEARDNLNTRIAAGSGLSDIEAIEVDWLAELMQYSENFNDLSDPELEGRWIDWKVDAATTADGQLIGYGTDIGPEGICYRADLFEAAGLPTDRAEVAALLEGDWDTYFEVGKQFVAKSDAAWFDSAGATYQGMINQVENAYEEDDDTPIGIDHDTVKDIYDAVVTASVDDELSAGLRQWSDDWFAAFQSGAFATMACPGWMLGIIEGNAAGVEGWDIADVFPGGGGNWGGSYLTVPTHTEHPEEAIALAKWLTAPEQQLKAFASKGTFPSQVEAQSSDELLSMTNPFFNDAPTGEILVNRAEAVTATPHKGPNYFAIHQTVQDALTRVDVDKTDDAASSWDKALQAYEELGLE</sequence>
<dbReference type="PROSITE" id="PS51257">
    <property type="entry name" value="PROKAR_LIPOPROTEIN"/>
    <property type="match status" value="1"/>
</dbReference>
<reference evidence="1 2" key="2">
    <citation type="journal article" date="2015" name="Stand. Genomic Sci.">
        <title>Draft genome sequence of Cellulomonas carbonis T26(T) and comparative analysis of six Cellulomonas genomes.</title>
        <authorList>
            <person name="Zhuang W."/>
            <person name="Zhang S."/>
            <person name="Xia X."/>
            <person name="Wang G."/>
        </authorList>
    </citation>
    <scope>NUCLEOTIDE SEQUENCE [LARGE SCALE GENOMIC DNA]</scope>
    <source>
        <strain evidence="1 2">T26</strain>
    </source>
</reference>
<protein>
    <submittedName>
        <fullName evidence="1">ABC transporter substrate-binding protein</fullName>
    </submittedName>
</protein>
<accession>A0A0A0BS16</accession>
<dbReference type="Gene3D" id="3.40.190.10">
    <property type="entry name" value="Periplasmic binding protein-like II"/>
    <property type="match status" value="1"/>
</dbReference>
<organism evidence="1 2">
    <name type="scientific">Cellulomonas carbonis T26</name>
    <dbReference type="NCBI Taxonomy" id="947969"/>
    <lineage>
        <taxon>Bacteria</taxon>
        <taxon>Bacillati</taxon>
        <taxon>Actinomycetota</taxon>
        <taxon>Actinomycetes</taxon>
        <taxon>Micrococcales</taxon>
        <taxon>Cellulomonadaceae</taxon>
        <taxon>Cellulomonas</taxon>
    </lineage>
</organism>
<name>A0A0A0BS16_9CELL</name>